<name>A0A0K3C7Q0_RHOTO</name>
<dbReference type="EMBL" id="CWKI01000001">
    <property type="protein sequence ID" value="CTR04687.1"/>
    <property type="molecule type" value="Genomic_DNA"/>
</dbReference>
<comment type="similarity">
    <text evidence="1">Belongs to the heat shock protein 70 family.</text>
</comment>
<accession>A0A0K3C7Q0</accession>
<dbReference type="Gene3D" id="1.20.1270.10">
    <property type="match status" value="1"/>
</dbReference>
<organism evidence="5 6">
    <name type="scientific">Rhodotorula toruloides</name>
    <name type="common">Yeast</name>
    <name type="synonym">Rhodosporidium toruloides</name>
    <dbReference type="NCBI Taxonomy" id="5286"/>
    <lineage>
        <taxon>Eukaryota</taxon>
        <taxon>Fungi</taxon>
        <taxon>Dikarya</taxon>
        <taxon>Basidiomycota</taxon>
        <taxon>Pucciniomycotina</taxon>
        <taxon>Microbotryomycetes</taxon>
        <taxon>Sporidiobolales</taxon>
        <taxon>Sporidiobolaceae</taxon>
        <taxon>Rhodotorula</taxon>
    </lineage>
</organism>
<gene>
    <name evidence="5" type="primary">FGENESH: predicted gene_1.548</name>
    <name evidence="5" type="ORF">BN2166_0005480</name>
</gene>
<sequence length="169" mass="17900">MVQDAEKFAEEDELLKKKVESRNALENFAYSLKAQLSDSEGLGGKLDSPDKKTIEAEIKKVQDWIDSEGATATAEDFDEQREQLQAAVAPITAKVYSSGAGGDSSSSSSSSGSAKRPLEHLARTDSLASLNAHLQHDLSLKSGSATPVSGEGSQVLEGVQATETMAQLE</sequence>
<reference evidence="5 6" key="1">
    <citation type="submission" date="2015-07" db="EMBL/GenBank/DDBJ databases">
        <authorList>
            <person name="Cajimat M.N.B."/>
            <person name="Milazzo M.L."/>
            <person name="Fulhorst C.F."/>
        </authorList>
    </citation>
    <scope>NUCLEOTIDE SEQUENCE [LARGE SCALE GENOMIC DNA]</scope>
    <source>
        <strain evidence="5">Single colony</strain>
    </source>
</reference>
<protein>
    <submittedName>
        <fullName evidence="5">BY PROTMAP: gi|342320723|gb|EGU12662.1| Cro r II [Rhodotorula glutinis ATCC 204091]</fullName>
    </submittedName>
</protein>
<dbReference type="Pfam" id="PF00012">
    <property type="entry name" value="HSP70"/>
    <property type="match status" value="1"/>
</dbReference>
<evidence type="ECO:0000256" key="4">
    <source>
        <dbReference type="SAM" id="MobiDB-lite"/>
    </source>
</evidence>
<dbReference type="GO" id="GO:0005524">
    <property type="term" value="F:ATP binding"/>
    <property type="evidence" value="ECO:0007669"/>
    <property type="project" value="UniProtKB-KW"/>
</dbReference>
<dbReference type="STRING" id="5286.A0A0K3C7Q0"/>
<evidence type="ECO:0000313" key="6">
    <source>
        <dbReference type="Proteomes" id="UP000199069"/>
    </source>
</evidence>
<evidence type="ECO:0000256" key="1">
    <source>
        <dbReference type="ARBA" id="ARBA00007381"/>
    </source>
</evidence>
<dbReference type="FunFam" id="1.20.1270.10:FF:000009">
    <property type="entry name" value="DnaK-type molecular chaperone BiP"/>
    <property type="match status" value="1"/>
</dbReference>
<proteinExistence type="inferred from homology"/>
<keyword evidence="3" id="KW-0067">ATP-binding</keyword>
<dbReference type="AlphaFoldDB" id="A0A0K3C7Q0"/>
<dbReference type="InterPro" id="IPR029048">
    <property type="entry name" value="HSP70_C_sf"/>
</dbReference>
<feature type="region of interest" description="Disordered" evidence="4">
    <location>
        <begin position="96"/>
        <end position="127"/>
    </location>
</feature>
<evidence type="ECO:0000256" key="2">
    <source>
        <dbReference type="ARBA" id="ARBA00022741"/>
    </source>
</evidence>
<evidence type="ECO:0000256" key="3">
    <source>
        <dbReference type="ARBA" id="ARBA00022840"/>
    </source>
</evidence>
<feature type="region of interest" description="Disordered" evidence="4">
    <location>
        <begin position="141"/>
        <end position="169"/>
    </location>
</feature>
<keyword evidence="2" id="KW-0547">Nucleotide-binding</keyword>
<dbReference type="GO" id="GO:0140662">
    <property type="term" value="F:ATP-dependent protein folding chaperone"/>
    <property type="evidence" value="ECO:0007669"/>
    <property type="project" value="InterPro"/>
</dbReference>
<feature type="compositionally biased region" description="Low complexity" evidence="4">
    <location>
        <begin position="103"/>
        <end position="114"/>
    </location>
</feature>
<dbReference type="Proteomes" id="UP000199069">
    <property type="component" value="Unassembled WGS sequence"/>
</dbReference>
<dbReference type="InterPro" id="IPR013126">
    <property type="entry name" value="Hsp_70_fam"/>
</dbReference>
<keyword evidence="6" id="KW-1185">Reference proteome</keyword>
<dbReference type="SUPFAM" id="SSF100934">
    <property type="entry name" value="Heat shock protein 70kD (HSP70), C-terminal subdomain"/>
    <property type="match status" value="1"/>
</dbReference>
<evidence type="ECO:0000313" key="5">
    <source>
        <dbReference type="EMBL" id="CTR04687.1"/>
    </source>
</evidence>